<dbReference type="Pfam" id="PF01261">
    <property type="entry name" value="AP_endonuc_2"/>
    <property type="match status" value="1"/>
</dbReference>
<name>A0A9X1WUB0_9BACL</name>
<dbReference type="InterPro" id="IPR050312">
    <property type="entry name" value="IolE/XylAMocC-like"/>
</dbReference>
<evidence type="ECO:0000313" key="2">
    <source>
        <dbReference type="EMBL" id="MCJ8011989.1"/>
    </source>
</evidence>
<dbReference type="GO" id="GO:0016853">
    <property type="term" value="F:isomerase activity"/>
    <property type="evidence" value="ECO:0007669"/>
    <property type="project" value="UniProtKB-KW"/>
</dbReference>
<evidence type="ECO:0000259" key="1">
    <source>
        <dbReference type="Pfam" id="PF01261"/>
    </source>
</evidence>
<dbReference type="InterPro" id="IPR036237">
    <property type="entry name" value="Xyl_isomerase-like_sf"/>
</dbReference>
<feature type="domain" description="Xylose isomerase-like TIM barrel" evidence="1">
    <location>
        <begin position="57"/>
        <end position="250"/>
    </location>
</feature>
<keyword evidence="2" id="KW-0413">Isomerase</keyword>
<evidence type="ECO:0000313" key="3">
    <source>
        <dbReference type="Proteomes" id="UP001139347"/>
    </source>
</evidence>
<protein>
    <submittedName>
        <fullName evidence="2">Sugar phosphate isomerase/epimerase</fullName>
    </submittedName>
</protein>
<dbReference type="Proteomes" id="UP001139347">
    <property type="component" value="Unassembled WGS sequence"/>
</dbReference>
<gene>
    <name evidence="2" type="ORF">MUG84_09570</name>
</gene>
<accession>A0A9X1WUB0</accession>
<dbReference type="PANTHER" id="PTHR12110:SF53">
    <property type="entry name" value="BLR5974 PROTEIN"/>
    <property type="match status" value="1"/>
</dbReference>
<dbReference type="AlphaFoldDB" id="A0A9X1WUB0"/>
<dbReference type="PANTHER" id="PTHR12110">
    <property type="entry name" value="HYDROXYPYRUVATE ISOMERASE"/>
    <property type="match status" value="1"/>
</dbReference>
<dbReference type="EMBL" id="JALIRP010000003">
    <property type="protein sequence ID" value="MCJ8011989.1"/>
    <property type="molecule type" value="Genomic_DNA"/>
</dbReference>
<comment type="caution">
    <text evidence="2">The sequence shown here is derived from an EMBL/GenBank/DDBJ whole genome shotgun (WGS) entry which is preliminary data.</text>
</comment>
<dbReference type="SUPFAM" id="SSF51658">
    <property type="entry name" value="Xylose isomerase-like"/>
    <property type="match status" value="1"/>
</dbReference>
<dbReference type="RefSeq" id="WP_244724328.1">
    <property type="nucleotide sequence ID" value="NZ_JALIRP010000003.1"/>
</dbReference>
<sequence>MAVFINMLPYMNRIDDCQELLERWSGGLEISMDGPNWLEPLNWSSEFKRFEGHPGPLSVHSPIWELNLASARFEVIRNYSYEVYKECLAWSAHIGAEQMVLHPSLYSTPLFLRKESQYWSKENLKRLGDEAQRLGIDLAVENVGFGDTALFDEEEFVQLFDEIPTITALIDVGHSFINGWDTPKVLKSLGHRLSAVHLHDNDGTLDLHQPIGEGKIEWEPIWQALGGMKHSFRSILEYQFDTPVDKVLEHAALAQRKLPRHTTEQSV</sequence>
<organism evidence="2 3">
    <name type="scientific">Paenibacillus mangrovi</name>
    <dbReference type="NCBI Taxonomy" id="2931978"/>
    <lineage>
        <taxon>Bacteria</taxon>
        <taxon>Bacillati</taxon>
        <taxon>Bacillota</taxon>
        <taxon>Bacilli</taxon>
        <taxon>Bacillales</taxon>
        <taxon>Paenibacillaceae</taxon>
        <taxon>Paenibacillus</taxon>
    </lineage>
</organism>
<keyword evidence="3" id="KW-1185">Reference proteome</keyword>
<dbReference type="InterPro" id="IPR013022">
    <property type="entry name" value="Xyl_isomerase-like_TIM-brl"/>
</dbReference>
<proteinExistence type="predicted"/>
<reference evidence="2" key="1">
    <citation type="submission" date="2022-04" db="EMBL/GenBank/DDBJ databases">
        <title>Paenibacillus mangrovi sp. nov., a novel endophytic bacterium isolated from bark of Kandelia candel.</title>
        <authorList>
            <person name="Tuo L."/>
        </authorList>
    </citation>
    <scope>NUCLEOTIDE SEQUENCE</scope>
    <source>
        <strain evidence="2">KQZ6P-2</strain>
    </source>
</reference>
<dbReference type="Gene3D" id="3.20.20.150">
    <property type="entry name" value="Divalent-metal-dependent TIM barrel enzymes"/>
    <property type="match status" value="1"/>
</dbReference>